<dbReference type="HOGENOM" id="CLU_048359_3_1_6"/>
<dbReference type="STRING" id="458817.Shal_0607"/>
<reference evidence="2" key="1">
    <citation type="submission" date="2008-01" db="EMBL/GenBank/DDBJ databases">
        <title>Complete sequence of Shewanella halifaxensis HAW-EB4.</title>
        <authorList>
            <consortium name="US DOE Joint Genome Institute"/>
            <person name="Copeland A."/>
            <person name="Lucas S."/>
            <person name="Lapidus A."/>
            <person name="Glavina del Rio T."/>
            <person name="Dalin E."/>
            <person name="Tice H."/>
            <person name="Bruce D."/>
            <person name="Goodwin L."/>
            <person name="Pitluck S."/>
            <person name="Sims D."/>
            <person name="Brettin T."/>
            <person name="Detter J.C."/>
            <person name="Han C."/>
            <person name="Kuske C.R."/>
            <person name="Schmutz J."/>
            <person name="Larimer F."/>
            <person name="Land M."/>
            <person name="Hauser L."/>
            <person name="Kyrpides N."/>
            <person name="Kim E."/>
            <person name="Zhao J.-S."/>
            <person name="Richardson P."/>
        </authorList>
    </citation>
    <scope>NUCLEOTIDE SEQUENCE [LARGE SCALE GENOMIC DNA]</scope>
    <source>
        <strain evidence="2">HAW-EB4</strain>
    </source>
</reference>
<dbReference type="AlphaFoldDB" id="B0TS47"/>
<protein>
    <submittedName>
        <fullName evidence="2">ATP-dependent protease La (LON) domain protein, putative</fullName>
    </submittedName>
</protein>
<keyword evidence="3" id="KW-1185">Reference proteome</keyword>
<dbReference type="GO" id="GO:0008233">
    <property type="term" value="F:peptidase activity"/>
    <property type="evidence" value="ECO:0007669"/>
    <property type="project" value="UniProtKB-KW"/>
</dbReference>
<dbReference type="GO" id="GO:0006508">
    <property type="term" value="P:proteolysis"/>
    <property type="evidence" value="ECO:0007669"/>
    <property type="project" value="UniProtKB-KW"/>
</dbReference>
<keyword evidence="2" id="KW-0645">Protease</keyword>
<name>B0TS47_SHEHH</name>
<evidence type="ECO:0000259" key="1">
    <source>
        <dbReference type="PROSITE" id="PS51787"/>
    </source>
</evidence>
<dbReference type="Pfam" id="PF02190">
    <property type="entry name" value="LON_substr_bdg"/>
    <property type="match status" value="1"/>
</dbReference>
<dbReference type="InterPro" id="IPR015947">
    <property type="entry name" value="PUA-like_sf"/>
</dbReference>
<dbReference type="Gene3D" id="2.30.130.40">
    <property type="entry name" value="LON domain-like"/>
    <property type="match status" value="1"/>
</dbReference>
<dbReference type="eggNOG" id="COG2802">
    <property type="taxonomic scope" value="Bacteria"/>
</dbReference>
<proteinExistence type="predicted"/>
<organism evidence="2 3">
    <name type="scientific">Shewanella halifaxensis (strain HAW-EB4)</name>
    <dbReference type="NCBI Taxonomy" id="458817"/>
    <lineage>
        <taxon>Bacteria</taxon>
        <taxon>Pseudomonadati</taxon>
        <taxon>Pseudomonadota</taxon>
        <taxon>Gammaproteobacteria</taxon>
        <taxon>Alteromonadales</taxon>
        <taxon>Shewanellaceae</taxon>
        <taxon>Shewanella</taxon>
    </lineage>
</organism>
<dbReference type="EMBL" id="CP000931">
    <property type="protein sequence ID" value="ABZ75182.1"/>
    <property type="molecule type" value="Genomic_DNA"/>
</dbReference>
<accession>B0TS47</accession>
<feature type="domain" description="Lon N-terminal" evidence="1">
    <location>
        <begin position="5"/>
        <end position="191"/>
    </location>
</feature>
<evidence type="ECO:0000313" key="2">
    <source>
        <dbReference type="EMBL" id="ABZ75182.1"/>
    </source>
</evidence>
<dbReference type="SUPFAM" id="SSF88697">
    <property type="entry name" value="PUA domain-like"/>
    <property type="match status" value="1"/>
</dbReference>
<dbReference type="KEGG" id="shl:Shal_0607"/>
<dbReference type="Gene3D" id="1.10.4060.10">
    <property type="entry name" value="BPP1347 like domain"/>
    <property type="match status" value="1"/>
</dbReference>
<evidence type="ECO:0000313" key="3">
    <source>
        <dbReference type="Proteomes" id="UP000001317"/>
    </source>
</evidence>
<sequence length="197" mass="22883">MRTQEMALLTHDTLLLPEGRVEIRVIDPRYLSMIAESLKGHYPLVFGMSKVDCELPCYEAATQCEVIDFNQLDDNSLGIVIEGKQRVRVLSAAQRRNGTWISRVLPCNNWQHEPIYGEFELISAALEQFYQVNPELFGLYENDVHLEDASWVSQRWLEVLPLYNQDKLRLLNQPNCHKTMNFVLELIKSHARDNQHS</sequence>
<keyword evidence="2" id="KW-0378">Hydrolase</keyword>
<dbReference type="Proteomes" id="UP000001317">
    <property type="component" value="Chromosome"/>
</dbReference>
<dbReference type="OrthoDB" id="8558970at2"/>
<dbReference type="PROSITE" id="PS51787">
    <property type="entry name" value="LON_N"/>
    <property type="match status" value="1"/>
</dbReference>
<gene>
    <name evidence="2" type="ordered locus">Shal_0607</name>
</gene>
<dbReference type="RefSeq" id="WP_012275736.1">
    <property type="nucleotide sequence ID" value="NC_010334.1"/>
</dbReference>
<dbReference type="InterPro" id="IPR003111">
    <property type="entry name" value="Lon_prtase_N"/>
</dbReference>
<dbReference type="InterPro" id="IPR046336">
    <property type="entry name" value="Lon_prtase_N_sf"/>
</dbReference>